<dbReference type="GO" id="GO:0004842">
    <property type="term" value="F:ubiquitin-protein transferase activity"/>
    <property type="evidence" value="ECO:0007669"/>
    <property type="project" value="InterPro"/>
</dbReference>
<sequence length="367" mass="42313">DIGDSSRDSKKLGIFRKSVCNGRIGHEDTDNRGGTTWLFQDSRNDDGPKQFILLKQKQVTDGIGFEDFFIMSFQCSRLTTADLLQRRWENAVAFRDKLKRTSASDRKFDEKEEKTAPSNAPGEIVAKVNRSAVLWLDEPSSAIEGLHKLLEEEDRKIGFIGLSNWRLDAAKVNRMVLHQTDTQFEFDFYGYRDFYSLASSLKYSCSVHNELTNDLLVDAVMQNFGGMTQQQTEAFLFTKLARFYYGGAMPKSEVIWNKFLPLHLMKHFRDVHSTIYLYQTIERVINVMSNGKLCILLKLEQLYDSLSMLSIKDTKPLKAVQSSQERKHLIETIIENVQNESIAIVTRMKEIQNVIYEDKYKNIIIGK</sequence>
<dbReference type="PANTHER" id="PTHR22605">
    <property type="entry name" value="RZ-TYPE DOMAIN-CONTAINING PROTEIN"/>
    <property type="match status" value="1"/>
</dbReference>
<protein>
    <submittedName>
        <fullName evidence="1">Uncharacterized protein</fullName>
    </submittedName>
</protein>
<feature type="non-terminal residue" evidence="1">
    <location>
        <position position="367"/>
    </location>
</feature>
<dbReference type="PANTHER" id="PTHR22605:SF1">
    <property type="entry name" value="RZ-TYPE DOMAIN-CONTAINING PROTEIN"/>
    <property type="match status" value="1"/>
</dbReference>
<evidence type="ECO:0000313" key="1">
    <source>
        <dbReference type="EMBL" id="ETO14710.1"/>
    </source>
</evidence>
<dbReference type="Proteomes" id="UP000023152">
    <property type="component" value="Unassembled WGS sequence"/>
</dbReference>
<reference evidence="1 2" key="1">
    <citation type="journal article" date="2013" name="Curr. Biol.">
        <title>The Genome of the Foraminiferan Reticulomyxa filosa.</title>
        <authorList>
            <person name="Glockner G."/>
            <person name="Hulsmann N."/>
            <person name="Schleicher M."/>
            <person name="Noegel A.A."/>
            <person name="Eichinger L."/>
            <person name="Gallinger C."/>
            <person name="Pawlowski J."/>
            <person name="Sierra R."/>
            <person name="Euteneuer U."/>
            <person name="Pillet L."/>
            <person name="Moustafa A."/>
            <person name="Platzer M."/>
            <person name="Groth M."/>
            <person name="Szafranski K."/>
            <person name="Schliwa M."/>
        </authorList>
    </citation>
    <scope>NUCLEOTIDE SEQUENCE [LARGE SCALE GENOMIC DNA]</scope>
</reference>
<gene>
    <name evidence="1" type="ORF">RFI_22658</name>
</gene>
<name>X6MNP4_RETFI</name>
<dbReference type="InterPro" id="IPR031248">
    <property type="entry name" value="RNF213"/>
</dbReference>
<comment type="caution">
    <text evidence="1">The sequence shown here is derived from an EMBL/GenBank/DDBJ whole genome shotgun (WGS) entry which is preliminary data.</text>
</comment>
<dbReference type="AlphaFoldDB" id="X6MNP4"/>
<feature type="non-terminal residue" evidence="1">
    <location>
        <position position="1"/>
    </location>
</feature>
<proteinExistence type="predicted"/>
<dbReference type="GO" id="GO:0016887">
    <property type="term" value="F:ATP hydrolysis activity"/>
    <property type="evidence" value="ECO:0007669"/>
    <property type="project" value="InterPro"/>
</dbReference>
<dbReference type="EMBL" id="ASPP01019840">
    <property type="protein sequence ID" value="ETO14710.1"/>
    <property type="molecule type" value="Genomic_DNA"/>
</dbReference>
<keyword evidence="2" id="KW-1185">Reference proteome</keyword>
<organism evidence="1 2">
    <name type="scientific">Reticulomyxa filosa</name>
    <dbReference type="NCBI Taxonomy" id="46433"/>
    <lineage>
        <taxon>Eukaryota</taxon>
        <taxon>Sar</taxon>
        <taxon>Rhizaria</taxon>
        <taxon>Retaria</taxon>
        <taxon>Foraminifera</taxon>
        <taxon>Monothalamids</taxon>
        <taxon>Reticulomyxidae</taxon>
        <taxon>Reticulomyxa</taxon>
    </lineage>
</organism>
<dbReference type="OrthoDB" id="6110868at2759"/>
<evidence type="ECO:0000313" key="2">
    <source>
        <dbReference type="Proteomes" id="UP000023152"/>
    </source>
</evidence>
<accession>X6MNP4</accession>